<organism evidence="2 3">
    <name type="scientific">Streptomyces daliensis</name>
    <dbReference type="NCBI Taxonomy" id="299421"/>
    <lineage>
        <taxon>Bacteria</taxon>
        <taxon>Bacillati</taxon>
        <taxon>Actinomycetota</taxon>
        <taxon>Actinomycetes</taxon>
        <taxon>Kitasatosporales</taxon>
        <taxon>Streptomycetaceae</taxon>
        <taxon>Streptomyces</taxon>
    </lineage>
</organism>
<gene>
    <name evidence="2" type="ORF">KDA82_13890</name>
</gene>
<accession>A0A8T4IQQ2</accession>
<dbReference type="GO" id="GO:0003677">
    <property type="term" value="F:DNA binding"/>
    <property type="evidence" value="ECO:0007669"/>
    <property type="project" value="InterPro"/>
</dbReference>
<dbReference type="InterPro" id="IPR010982">
    <property type="entry name" value="Lambda_DNA-bd_dom_sf"/>
</dbReference>
<dbReference type="InterPro" id="IPR001387">
    <property type="entry name" value="Cro/C1-type_HTH"/>
</dbReference>
<dbReference type="EMBL" id="JAGSMN010000295">
    <property type="protein sequence ID" value="MBR7674088.1"/>
    <property type="molecule type" value="Genomic_DNA"/>
</dbReference>
<dbReference type="CDD" id="cd00093">
    <property type="entry name" value="HTH_XRE"/>
    <property type="match status" value="1"/>
</dbReference>
<reference evidence="2" key="1">
    <citation type="submission" date="2021-04" db="EMBL/GenBank/DDBJ databases">
        <title>Sequencing of actinobacteria type strains.</title>
        <authorList>
            <person name="Nguyen G.-S."/>
            <person name="Wentzel A."/>
        </authorList>
    </citation>
    <scope>NUCLEOTIDE SEQUENCE</scope>
    <source>
        <strain evidence="2">DSM 42095</strain>
    </source>
</reference>
<comment type="caution">
    <text evidence="2">The sequence shown here is derived from an EMBL/GenBank/DDBJ whole genome shotgun (WGS) entry which is preliminary data.</text>
</comment>
<dbReference type="PROSITE" id="PS50943">
    <property type="entry name" value="HTH_CROC1"/>
    <property type="match status" value="1"/>
</dbReference>
<proteinExistence type="predicted"/>
<name>A0A8T4IQQ2_9ACTN</name>
<dbReference type="SUPFAM" id="SSF47413">
    <property type="entry name" value="lambda repressor-like DNA-binding domains"/>
    <property type="match status" value="1"/>
</dbReference>
<evidence type="ECO:0000259" key="1">
    <source>
        <dbReference type="PROSITE" id="PS50943"/>
    </source>
</evidence>
<dbReference type="Pfam" id="PF13560">
    <property type="entry name" value="HTH_31"/>
    <property type="match status" value="1"/>
</dbReference>
<dbReference type="AlphaFoldDB" id="A0A8T4IQQ2"/>
<sequence length="394" mass="43475">MHALTPQNTGARIARARKLRRLSQRELASLSAVSYSTLTKVEQDRLPASPSVLGALARALSMPVEDLTGQPYIEDLQADALDGLIHPIREAMNLYDVGVDVEVRPRPLGELADQAEALCAEVRATNIKKVAAELPSLIIDATAIAHTETSDRAWQVLASSYRTAYDVTAKLGYLDLCTVALDRLDWAAHRASDPILSSMRQYMRALAYLRSADYATGKRLIAMGQRILEQAPAGRERDVIAGQLHLGASVLAGRDKDKDKAEHNLFEADRLAKATGPAEKVHWLSFGPLNVAVHKTSVLAELDDYQGAVDSGQKIKLPDTWPRSRSAHHHAEMARSLMWTGRAEGAFKALQEARRLAPQQTRYHPTVRETYAHLDAQKRRLPETFAGYGAWLGR</sequence>
<dbReference type="Gene3D" id="1.10.260.40">
    <property type="entry name" value="lambda repressor-like DNA-binding domains"/>
    <property type="match status" value="1"/>
</dbReference>
<feature type="domain" description="HTH cro/C1-type" evidence="1">
    <location>
        <begin position="13"/>
        <end position="67"/>
    </location>
</feature>
<keyword evidence="3" id="KW-1185">Reference proteome</keyword>
<dbReference type="SMART" id="SM00530">
    <property type="entry name" value="HTH_XRE"/>
    <property type="match status" value="1"/>
</dbReference>
<evidence type="ECO:0000313" key="3">
    <source>
        <dbReference type="Proteomes" id="UP000675554"/>
    </source>
</evidence>
<evidence type="ECO:0000313" key="2">
    <source>
        <dbReference type="EMBL" id="MBR7674088.1"/>
    </source>
</evidence>
<dbReference type="Proteomes" id="UP000675554">
    <property type="component" value="Unassembled WGS sequence"/>
</dbReference>
<protein>
    <submittedName>
        <fullName evidence="2">Helix-turn-helix domain-containing protein</fullName>
    </submittedName>
</protein>